<keyword evidence="4 8" id="KW-0812">Transmembrane</keyword>
<reference evidence="11 12" key="1">
    <citation type="journal article" date="2021" name="Elife">
        <title>Chloroplast acquisition without the gene transfer in kleptoplastic sea slugs, Plakobranchus ocellatus.</title>
        <authorList>
            <person name="Maeda T."/>
            <person name="Takahashi S."/>
            <person name="Yoshida T."/>
            <person name="Shimamura S."/>
            <person name="Takaki Y."/>
            <person name="Nagai Y."/>
            <person name="Toyoda A."/>
            <person name="Suzuki Y."/>
            <person name="Arimoto A."/>
            <person name="Ishii H."/>
            <person name="Satoh N."/>
            <person name="Nishiyama T."/>
            <person name="Hasebe M."/>
            <person name="Maruyama T."/>
            <person name="Minagawa J."/>
            <person name="Obokata J."/>
            <person name="Shigenobu S."/>
        </authorList>
    </citation>
    <scope>NUCLEOTIDE SEQUENCE [LARGE SCALE GENOMIC DNA]</scope>
</reference>
<evidence type="ECO:0000256" key="2">
    <source>
        <dbReference type="ARBA" id="ARBA00009657"/>
    </source>
</evidence>
<evidence type="ECO:0000313" key="12">
    <source>
        <dbReference type="Proteomes" id="UP000735302"/>
    </source>
</evidence>
<proteinExistence type="inferred from homology"/>
<feature type="transmembrane region" description="Helical" evidence="8">
    <location>
        <begin position="403"/>
        <end position="427"/>
    </location>
</feature>
<evidence type="ECO:0000256" key="4">
    <source>
        <dbReference type="ARBA" id="ARBA00022692"/>
    </source>
</evidence>
<keyword evidence="5 8" id="KW-1133">Transmembrane helix</keyword>
<feature type="domain" description="Kazal-like" evidence="10">
    <location>
        <begin position="514"/>
        <end position="565"/>
    </location>
</feature>
<dbReference type="CDD" id="cd17336">
    <property type="entry name" value="MFS_SLCO_OATP"/>
    <property type="match status" value="1"/>
</dbReference>
<feature type="transmembrane region" description="Helical" evidence="8">
    <location>
        <begin position="673"/>
        <end position="695"/>
    </location>
</feature>
<keyword evidence="3" id="KW-1003">Cell membrane</keyword>
<feature type="transmembrane region" description="Helical" evidence="8">
    <location>
        <begin position="228"/>
        <end position="250"/>
    </location>
</feature>
<evidence type="ECO:0000256" key="1">
    <source>
        <dbReference type="ARBA" id="ARBA00004651"/>
    </source>
</evidence>
<evidence type="ECO:0000256" key="8">
    <source>
        <dbReference type="RuleBase" id="RU362056"/>
    </source>
</evidence>
<dbReference type="PROSITE" id="PS51465">
    <property type="entry name" value="KAZAL_2"/>
    <property type="match status" value="1"/>
</dbReference>
<dbReference type="SUPFAM" id="SSF103473">
    <property type="entry name" value="MFS general substrate transporter"/>
    <property type="match status" value="1"/>
</dbReference>
<organism evidence="11 12">
    <name type="scientific">Plakobranchus ocellatus</name>
    <dbReference type="NCBI Taxonomy" id="259542"/>
    <lineage>
        <taxon>Eukaryota</taxon>
        <taxon>Metazoa</taxon>
        <taxon>Spiralia</taxon>
        <taxon>Lophotrochozoa</taxon>
        <taxon>Mollusca</taxon>
        <taxon>Gastropoda</taxon>
        <taxon>Heterobranchia</taxon>
        <taxon>Euthyneura</taxon>
        <taxon>Panpulmonata</taxon>
        <taxon>Sacoglossa</taxon>
        <taxon>Placobranchoidea</taxon>
        <taxon>Plakobranchidae</taxon>
        <taxon>Plakobranchus</taxon>
    </lineage>
</organism>
<keyword evidence="6 8" id="KW-0472">Membrane</keyword>
<evidence type="ECO:0000256" key="5">
    <source>
        <dbReference type="ARBA" id="ARBA00022989"/>
    </source>
</evidence>
<accession>A0AAV3YWA5</accession>
<dbReference type="GO" id="GO:0006811">
    <property type="term" value="P:monoatomic ion transport"/>
    <property type="evidence" value="ECO:0007669"/>
    <property type="project" value="UniProtKB-KW"/>
</dbReference>
<dbReference type="InterPro" id="IPR002350">
    <property type="entry name" value="Kazal_dom"/>
</dbReference>
<feature type="region of interest" description="Disordered" evidence="9">
    <location>
        <begin position="1"/>
        <end position="42"/>
    </location>
</feature>
<feature type="transmembrane region" description="Helical" evidence="8">
    <location>
        <begin position="121"/>
        <end position="139"/>
    </location>
</feature>
<feature type="transmembrane region" description="Helical" evidence="8">
    <location>
        <begin position="618"/>
        <end position="639"/>
    </location>
</feature>
<dbReference type="EMBL" id="BLXT01001552">
    <property type="protein sequence ID" value="GFN86650.1"/>
    <property type="molecule type" value="Genomic_DNA"/>
</dbReference>
<keyword evidence="8" id="KW-0813">Transport</keyword>
<feature type="transmembrane region" description="Helical" evidence="8">
    <location>
        <begin position="316"/>
        <end position="340"/>
    </location>
</feature>
<feature type="compositionally biased region" description="Basic and acidic residues" evidence="9">
    <location>
        <begin position="706"/>
        <end position="720"/>
    </location>
</feature>
<dbReference type="GO" id="GO:0043252">
    <property type="term" value="P:sodium-independent organic anion transport"/>
    <property type="evidence" value="ECO:0007669"/>
    <property type="project" value="TreeGrafter"/>
</dbReference>
<keyword evidence="7" id="KW-1015">Disulfide bond</keyword>
<dbReference type="PANTHER" id="PTHR11388:SF100">
    <property type="entry name" value="SOLUTE CARRIER ORGANIC ANION TRANSPORTER FAMILY MEMBER 4A1"/>
    <property type="match status" value="1"/>
</dbReference>
<feature type="region of interest" description="Disordered" evidence="9">
    <location>
        <begin position="705"/>
        <end position="739"/>
    </location>
</feature>
<evidence type="ECO:0000256" key="3">
    <source>
        <dbReference type="ARBA" id="ARBA00022475"/>
    </source>
</evidence>
<gene>
    <name evidence="11" type="ORF">PoB_001315600</name>
</gene>
<dbReference type="Pfam" id="PF03137">
    <property type="entry name" value="OATP"/>
    <property type="match status" value="1"/>
</dbReference>
<dbReference type="Gene3D" id="1.20.1250.20">
    <property type="entry name" value="MFS general substrate transporter like domains"/>
    <property type="match status" value="1"/>
</dbReference>
<name>A0AAV3YWA5_9GAST</name>
<dbReference type="Proteomes" id="UP000735302">
    <property type="component" value="Unassembled WGS sequence"/>
</dbReference>
<comment type="caution">
    <text evidence="11">The sequence shown here is derived from an EMBL/GenBank/DDBJ whole genome shotgun (WGS) entry which is preliminary data.</text>
</comment>
<comment type="similarity">
    <text evidence="2 8">Belongs to the organo anion transporter (TC 2.A.60) family.</text>
</comment>
<keyword evidence="12" id="KW-1185">Reference proteome</keyword>
<feature type="compositionally biased region" description="Basic and acidic residues" evidence="9">
    <location>
        <begin position="728"/>
        <end position="739"/>
    </location>
</feature>
<evidence type="ECO:0000256" key="6">
    <source>
        <dbReference type="ARBA" id="ARBA00023136"/>
    </source>
</evidence>
<dbReference type="NCBIfam" id="TIGR00805">
    <property type="entry name" value="oat"/>
    <property type="match status" value="1"/>
</dbReference>
<dbReference type="InterPro" id="IPR004156">
    <property type="entry name" value="OATP"/>
</dbReference>
<comment type="subcellular location">
    <subcellularLocation>
        <location evidence="1 8">Cell membrane</location>
        <topology evidence="1 8">Multi-pass membrane protein</topology>
    </subcellularLocation>
</comment>
<keyword evidence="8" id="KW-0406">Ion transport</keyword>
<sequence length="739" mass="79978">MSSVTGKDSEKLALTEDSGNHSNGNTPAHEEEESKLFIPESESETLQDKFDPSESGLLDPNTRCGFWGIQAPFLQPLARIECFTGFYSLAALVTSTLNVYVNSQITTLERQFGFSSKQTGLIMAANDIGYLVCVLFLSYSASSFHIPRSLGIATGIFALSGLACSMPFFVFRSSINTMVASIFDTESDDLTATSSGVFGDLCLPNRSALEILQEEDASSSSSSSFVALPSHVVTASLAIIFFGMMLQGFGKSPRYSFTVIYIDDNTGKINTGFYMGIIIASGIFGPFVSYALGGFFSETFVTLQNTSLTPSHPRWIGAWWLGYIVCGGLALLVALPLMWFPRRLPRRGDKKDNSDKEINVENHGAKFSLIPDKESKTTKEKLEGNEPKATRGKFFIKSFLKSLLRLLTNPIYVALVASTCFDIFAVSGTSAYTPKFLEQMFDLPVHIANYILAGKVLCAACLGTFVGGYLSRRLKMTAKPALFFVLLVEGIGLLGGAAGFVFSCEQPDVHNWPGSPETFCSGNCGCQDNTFFAACGSDGKTYYSPCTAGCLDVVDGVYQNCTCIPGAGLAYSGMCSYGCASLYAYVISLGIRSLFGTLSIIPKLVVFIRCVLPKDKGLAIGFSSFMTSLLGWLLGPLIFGSVIDGICTVWDVTSSGDRGRCLLYDNDIFRIKLHAYSTISMLISCGWLLFAAIYAHFTGCLDDPPDEKSKAQGEGHDLDVKAPIYKGDAAKAKKREAQN</sequence>
<evidence type="ECO:0000256" key="9">
    <source>
        <dbReference type="SAM" id="MobiDB-lite"/>
    </source>
</evidence>
<dbReference type="InterPro" id="IPR036259">
    <property type="entry name" value="MFS_trans_sf"/>
</dbReference>
<dbReference type="GO" id="GO:0016323">
    <property type="term" value="C:basolateral plasma membrane"/>
    <property type="evidence" value="ECO:0007669"/>
    <property type="project" value="TreeGrafter"/>
</dbReference>
<feature type="transmembrane region" description="Helical" evidence="8">
    <location>
        <begin position="82"/>
        <end position="101"/>
    </location>
</feature>
<dbReference type="GO" id="GO:0015347">
    <property type="term" value="F:sodium-independent organic anion transmembrane transporter activity"/>
    <property type="evidence" value="ECO:0007669"/>
    <property type="project" value="TreeGrafter"/>
</dbReference>
<feature type="transmembrane region" description="Helical" evidence="8">
    <location>
        <begin position="271"/>
        <end position="296"/>
    </location>
</feature>
<evidence type="ECO:0000256" key="7">
    <source>
        <dbReference type="ARBA" id="ARBA00023157"/>
    </source>
</evidence>
<dbReference type="PANTHER" id="PTHR11388">
    <property type="entry name" value="ORGANIC ANION TRANSPORTER"/>
    <property type="match status" value="1"/>
</dbReference>
<protein>
    <recommendedName>
        <fullName evidence="8">Solute carrier organic anion transporter family member</fullName>
    </recommendedName>
</protein>
<feature type="transmembrane region" description="Helical" evidence="8">
    <location>
        <begin position="482"/>
        <end position="502"/>
    </location>
</feature>
<evidence type="ECO:0000259" key="10">
    <source>
        <dbReference type="PROSITE" id="PS51465"/>
    </source>
</evidence>
<feature type="transmembrane region" description="Helical" evidence="8">
    <location>
        <begin position="151"/>
        <end position="171"/>
    </location>
</feature>
<feature type="transmembrane region" description="Helical" evidence="8">
    <location>
        <begin position="582"/>
        <end position="606"/>
    </location>
</feature>
<dbReference type="AlphaFoldDB" id="A0AAV3YWA5"/>
<feature type="transmembrane region" description="Helical" evidence="8">
    <location>
        <begin position="447"/>
        <end position="470"/>
    </location>
</feature>
<dbReference type="SUPFAM" id="SSF100895">
    <property type="entry name" value="Kazal-type serine protease inhibitors"/>
    <property type="match status" value="1"/>
</dbReference>
<dbReference type="InterPro" id="IPR036058">
    <property type="entry name" value="Kazal_dom_sf"/>
</dbReference>
<evidence type="ECO:0000313" key="11">
    <source>
        <dbReference type="EMBL" id="GFN86650.1"/>
    </source>
</evidence>